<dbReference type="Proteomes" id="UP001234989">
    <property type="component" value="Chromosome 5"/>
</dbReference>
<feature type="region of interest" description="Disordered" evidence="1">
    <location>
        <begin position="1"/>
        <end position="36"/>
    </location>
</feature>
<name>A0AAF0QY42_SOLVR</name>
<dbReference type="AlphaFoldDB" id="A0AAF0QY42"/>
<evidence type="ECO:0000256" key="1">
    <source>
        <dbReference type="SAM" id="MobiDB-lite"/>
    </source>
</evidence>
<reference evidence="2" key="1">
    <citation type="submission" date="2023-08" db="EMBL/GenBank/DDBJ databases">
        <title>A de novo genome assembly of Solanum verrucosum Schlechtendal, a Mexican diploid species geographically isolated from the other diploid A-genome species in potato relatives.</title>
        <authorList>
            <person name="Hosaka K."/>
        </authorList>
    </citation>
    <scope>NUCLEOTIDE SEQUENCE</scope>
    <source>
        <tissue evidence="2">Young leaves</tissue>
    </source>
</reference>
<organism evidence="2 3">
    <name type="scientific">Solanum verrucosum</name>
    <dbReference type="NCBI Taxonomy" id="315347"/>
    <lineage>
        <taxon>Eukaryota</taxon>
        <taxon>Viridiplantae</taxon>
        <taxon>Streptophyta</taxon>
        <taxon>Embryophyta</taxon>
        <taxon>Tracheophyta</taxon>
        <taxon>Spermatophyta</taxon>
        <taxon>Magnoliopsida</taxon>
        <taxon>eudicotyledons</taxon>
        <taxon>Gunneridae</taxon>
        <taxon>Pentapetalae</taxon>
        <taxon>asterids</taxon>
        <taxon>lamiids</taxon>
        <taxon>Solanales</taxon>
        <taxon>Solanaceae</taxon>
        <taxon>Solanoideae</taxon>
        <taxon>Solaneae</taxon>
        <taxon>Solanum</taxon>
    </lineage>
</organism>
<evidence type="ECO:0000313" key="3">
    <source>
        <dbReference type="Proteomes" id="UP001234989"/>
    </source>
</evidence>
<protein>
    <submittedName>
        <fullName evidence="2">Uncharacterized protein</fullName>
    </submittedName>
</protein>
<accession>A0AAF0QY42</accession>
<keyword evidence="3" id="KW-1185">Reference proteome</keyword>
<sequence>MEAPKTAPPQSQNLPPSQPPMNRKRPLDISKSQNSPYNKMRLIVKDLRPHVIETELDRWPWKLVGRPNALQRWLVLLGWKKKSMIIYSFTIRHL</sequence>
<proteinExistence type="predicted"/>
<gene>
    <name evidence="2" type="ORF">MTR67_024260</name>
</gene>
<dbReference type="PANTHER" id="PTHR35459">
    <property type="entry name" value="T1N6.14 PROTEIN"/>
    <property type="match status" value="1"/>
</dbReference>
<dbReference type="PANTHER" id="PTHR35459:SF2">
    <property type="entry name" value="T1N6.14 PROTEIN"/>
    <property type="match status" value="1"/>
</dbReference>
<evidence type="ECO:0000313" key="2">
    <source>
        <dbReference type="EMBL" id="WMV30875.1"/>
    </source>
</evidence>
<dbReference type="EMBL" id="CP133616">
    <property type="protein sequence ID" value="WMV30875.1"/>
    <property type="molecule type" value="Genomic_DNA"/>
</dbReference>